<evidence type="ECO:0000256" key="11">
    <source>
        <dbReference type="ARBA" id="ARBA00023136"/>
    </source>
</evidence>
<evidence type="ECO:0000256" key="6">
    <source>
        <dbReference type="ARBA" id="ARBA00022676"/>
    </source>
</evidence>
<dbReference type="Pfam" id="PF05007">
    <property type="entry name" value="Mannosyl_trans"/>
    <property type="match status" value="1"/>
</dbReference>
<dbReference type="InterPro" id="IPR007704">
    <property type="entry name" value="PIG-M"/>
</dbReference>
<evidence type="ECO:0000256" key="13">
    <source>
        <dbReference type="RuleBase" id="RU365064"/>
    </source>
</evidence>
<dbReference type="OrthoDB" id="1741594at2759"/>
<comment type="pathway">
    <text evidence="2 13">Glycolipid biosynthesis; glycosylphosphatidylinositol-anchor biosynthesis.</text>
</comment>
<keyword evidence="10" id="KW-1133">Transmembrane helix</keyword>
<dbReference type="GO" id="GO:0051751">
    <property type="term" value="F:alpha-1,4-mannosyltransferase activity"/>
    <property type="evidence" value="ECO:0007669"/>
    <property type="project" value="InterPro"/>
</dbReference>
<evidence type="ECO:0000256" key="10">
    <source>
        <dbReference type="ARBA" id="ARBA00022989"/>
    </source>
</evidence>
<evidence type="ECO:0000256" key="4">
    <source>
        <dbReference type="ARBA" id="ARBA00013797"/>
    </source>
</evidence>
<proteinExistence type="inferred from homology"/>
<evidence type="ECO:0000256" key="9">
    <source>
        <dbReference type="ARBA" id="ARBA00022824"/>
    </source>
</evidence>
<organism evidence="14 15">
    <name type="scientific">Elaphomyces granulatus</name>
    <dbReference type="NCBI Taxonomy" id="519963"/>
    <lineage>
        <taxon>Eukaryota</taxon>
        <taxon>Fungi</taxon>
        <taxon>Dikarya</taxon>
        <taxon>Ascomycota</taxon>
        <taxon>Pezizomycotina</taxon>
        <taxon>Eurotiomycetes</taxon>
        <taxon>Eurotiomycetidae</taxon>
        <taxon>Eurotiales</taxon>
        <taxon>Elaphomycetaceae</taxon>
        <taxon>Elaphomyces</taxon>
    </lineage>
</organism>
<evidence type="ECO:0000256" key="8">
    <source>
        <dbReference type="ARBA" id="ARBA00022692"/>
    </source>
</evidence>
<accession>A0A232M6T5</accession>
<comment type="similarity">
    <text evidence="3 13">Belongs to the PIGM family.</text>
</comment>
<keyword evidence="8" id="KW-0812">Transmembrane</keyword>
<protein>
    <recommendedName>
        <fullName evidence="4 13">GPI mannosyltransferase 1</fullName>
        <ecNumber evidence="13">2.4.1.-</ecNumber>
    </recommendedName>
    <alternativeName>
        <fullName evidence="13">GPI mannosyltransferase I</fullName>
    </alternativeName>
</protein>
<dbReference type="GO" id="GO:1990529">
    <property type="term" value="C:glycosylphosphatidylinositol-mannosyltransferase I complex"/>
    <property type="evidence" value="ECO:0007669"/>
    <property type="project" value="TreeGrafter"/>
</dbReference>
<keyword evidence="15" id="KW-1185">Reference proteome</keyword>
<reference evidence="14 15" key="1">
    <citation type="journal article" date="2015" name="Environ. Microbiol.">
        <title>Metagenome sequence of Elaphomyces granulatus from sporocarp tissue reveals Ascomycota ectomycorrhizal fingerprints of genome expansion and a Proteobacteria-rich microbiome.</title>
        <authorList>
            <person name="Quandt C.A."/>
            <person name="Kohler A."/>
            <person name="Hesse C.N."/>
            <person name="Sharpton T.J."/>
            <person name="Martin F."/>
            <person name="Spatafora J.W."/>
        </authorList>
    </citation>
    <scope>NUCLEOTIDE SEQUENCE [LARGE SCALE GENOMIC DNA]</scope>
    <source>
        <strain evidence="14 15">OSC145934</strain>
    </source>
</reference>
<keyword evidence="9 13" id="KW-0256">Endoplasmic reticulum</keyword>
<dbReference type="AlphaFoldDB" id="A0A232M6T5"/>
<dbReference type="GO" id="GO:0004376">
    <property type="term" value="F:GPI mannosyltransferase activity"/>
    <property type="evidence" value="ECO:0007669"/>
    <property type="project" value="InterPro"/>
</dbReference>
<evidence type="ECO:0000256" key="7">
    <source>
        <dbReference type="ARBA" id="ARBA00022679"/>
    </source>
</evidence>
<evidence type="ECO:0000313" key="14">
    <source>
        <dbReference type="EMBL" id="OXV12004.1"/>
    </source>
</evidence>
<evidence type="ECO:0000256" key="1">
    <source>
        <dbReference type="ARBA" id="ARBA00004477"/>
    </source>
</evidence>
<evidence type="ECO:0000256" key="3">
    <source>
        <dbReference type="ARBA" id="ARBA00011071"/>
    </source>
</evidence>
<evidence type="ECO:0000313" key="15">
    <source>
        <dbReference type="Proteomes" id="UP000243515"/>
    </source>
</evidence>
<gene>
    <name evidence="14" type="ORF">Egran_00235</name>
</gene>
<dbReference type="EMBL" id="NPHW01002184">
    <property type="protein sequence ID" value="OXV12004.1"/>
    <property type="molecule type" value="Genomic_DNA"/>
</dbReference>
<keyword evidence="11" id="KW-0472">Membrane</keyword>
<comment type="caution">
    <text evidence="14">The sequence shown here is derived from an EMBL/GenBank/DDBJ whole genome shotgun (WGS) entry which is preliminary data.</text>
</comment>
<evidence type="ECO:0000256" key="5">
    <source>
        <dbReference type="ARBA" id="ARBA00022502"/>
    </source>
</evidence>
<comment type="subcellular location">
    <subcellularLocation>
        <location evidence="1 13">Endoplasmic reticulum membrane</location>
        <topology evidence="1 13">Multi-pass membrane protein</topology>
    </subcellularLocation>
</comment>
<dbReference type="PANTHER" id="PTHR12886:SF0">
    <property type="entry name" value="GPI MANNOSYLTRANSFERASE 1"/>
    <property type="match status" value="1"/>
</dbReference>
<keyword evidence="7 13" id="KW-0808">Transferase</keyword>
<dbReference type="PANTHER" id="PTHR12886">
    <property type="entry name" value="PIG-M MANNOSYLTRANSFERASE"/>
    <property type="match status" value="1"/>
</dbReference>
<dbReference type="GO" id="GO:0006506">
    <property type="term" value="P:GPI anchor biosynthetic process"/>
    <property type="evidence" value="ECO:0007669"/>
    <property type="project" value="UniProtKB-UniPathway"/>
</dbReference>
<dbReference type="UniPathway" id="UPA00196"/>
<dbReference type="GO" id="GO:0005789">
    <property type="term" value="C:endoplasmic reticulum membrane"/>
    <property type="evidence" value="ECO:0007669"/>
    <property type="project" value="UniProtKB-SubCell"/>
</dbReference>
<dbReference type="EC" id="2.4.1.-" evidence="13"/>
<name>A0A232M6T5_9EURO</name>
<sequence length="494" mass="55214">MMSSSLSLFNFPARVFSAAAALRVGLLFYGLYQDAHSPVKYTDIDYMVFTDAARFVSRGSSPYARDTYRYTPLLAWILLPTSWTGPWGLHLWFSFGKAFFAVADLVAGWLIMRVLQLQFGMDRTRALKYASIWLLNPMVATISTRGSSEGLLGVMVVALLWAVTQRHIPLAGLLLGIAVHFKIYPFIYAPSLIWWLDAEREPAPRVESDEGSGKTAVSGFVDRISDFLTPSRVALGLTALSTFSALNLSMYMLYGLPFMQHTYLHHLTRVDHRHNFSPYNILLYLSAARGTQRDGVNFESLAFIPQLFISAMAIPLVLARKSLPGAMLAQTFAFVTFNKVCTSQYFLWYLILLPFYLSDSSFLKRPALGISAVFLWALSQTIWLGQGFRLEFLGISSFVPGLWLASLAFFAVNVWILGVIITDVGSLETAPRSSNDNMSAKTAFATGEAVLASGAAFGLSPRDELDETRRRTISDYIQQLEEFQELDDEEEVDE</sequence>
<comment type="function">
    <text evidence="12 13">Mannosyltransferase involved in glycosylphosphatidylinositol-anchor biosynthesis. Transfers the first alpha-1,4-mannose to GlcN-acyl-PI during GPI precursor assembly. Required for cell wall integrity.</text>
</comment>
<dbReference type="Proteomes" id="UP000243515">
    <property type="component" value="Unassembled WGS sequence"/>
</dbReference>
<keyword evidence="5 13" id="KW-0337">GPI-anchor biosynthesis</keyword>
<keyword evidence="6 13" id="KW-0328">Glycosyltransferase</keyword>
<evidence type="ECO:0000256" key="2">
    <source>
        <dbReference type="ARBA" id="ARBA00004687"/>
    </source>
</evidence>
<evidence type="ECO:0000256" key="12">
    <source>
        <dbReference type="ARBA" id="ARBA00025399"/>
    </source>
</evidence>